<proteinExistence type="predicted"/>
<accession>A0A8S1GZJ8</accession>
<keyword evidence="2" id="KW-1185">Reference proteome</keyword>
<evidence type="ECO:0000313" key="1">
    <source>
        <dbReference type="EMBL" id="CAD6188731.1"/>
    </source>
</evidence>
<organism evidence="1 2">
    <name type="scientific">Caenorhabditis auriculariae</name>
    <dbReference type="NCBI Taxonomy" id="2777116"/>
    <lineage>
        <taxon>Eukaryota</taxon>
        <taxon>Metazoa</taxon>
        <taxon>Ecdysozoa</taxon>
        <taxon>Nematoda</taxon>
        <taxon>Chromadorea</taxon>
        <taxon>Rhabditida</taxon>
        <taxon>Rhabditina</taxon>
        <taxon>Rhabditomorpha</taxon>
        <taxon>Rhabditoidea</taxon>
        <taxon>Rhabditidae</taxon>
        <taxon>Peloderinae</taxon>
        <taxon>Caenorhabditis</taxon>
    </lineage>
</organism>
<gene>
    <name evidence="1" type="ORF">CAUJ_LOCUS4650</name>
</gene>
<evidence type="ECO:0000313" key="2">
    <source>
        <dbReference type="Proteomes" id="UP000835052"/>
    </source>
</evidence>
<dbReference type="AlphaFoldDB" id="A0A8S1GZJ8"/>
<evidence type="ECO:0008006" key="3">
    <source>
        <dbReference type="Google" id="ProtNLM"/>
    </source>
</evidence>
<dbReference type="Proteomes" id="UP000835052">
    <property type="component" value="Unassembled WGS sequence"/>
</dbReference>
<name>A0A8S1GZJ8_9PELO</name>
<dbReference type="EMBL" id="CAJGYM010000009">
    <property type="protein sequence ID" value="CAD6188731.1"/>
    <property type="molecule type" value="Genomic_DNA"/>
</dbReference>
<sequence length="202" mass="23734">MNYDWASFEKLNDPKVPELPKLHPHFPCVSFDEQDFLLKELSNCKATVCVTDYCRKGIYFENRFQIRARCIFCLSDFCNVCKKKYHGNTPCAKDGLTPLEHYKHQDAFDRLLEAEVDKLVKESDGYSEKDAWEDFEKLAADTPRRFEKNWELMLAKKAAVEKEEDSLEKHEEMEKSQAPVDISQLAMKKARQILMFRALHEK</sequence>
<comment type="caution">
    <text evidence="1">The sequence shown here is derived from an EMBL/GenBank/DDBJ whole genome shotgun (WGS) entry which is preliminary data.</text>
</comment>
<protein>
    <recommendedName>
        <fullName evidence="3">IBR domain-containing protein</fullName>
    </recommendedName>
</protein>
<reference evidence="1" key="1">
    <citation type="submission" date="2020-10" db="EMBL/GenBank/DDBJ databases">
        <authorList>
            <person name="Kikuchi T."/>
        </authorList>
    </citation>
    <scope>NUCLEOTIDE SEQUENCE</scope>
    <source>
        <strain evidence="1">NKZ352</strain>
    </source>
</reference>